<dbReference type="STRING" id="138119.DSY0260"/>
<evidence type="ECO:0000313" key="9">
    <source>
        <dbReference type="Proteomes" id="UP000001946"/>
    </source>
</evidence>
<keyword evidence="2 4" id="KW-0479">Metal-binding</keyword>
<name>Q251J3_DESHY</name>
<evidence type="ECO:0000256" key="2">
    <source>
        <dbReference type="ARBA" id="ARBA00022723"/>
    </source>
</evidence>
<feature type="transmembrane region" description="Helical" evidence="6">
    <location>
        <begin position="20"/>
        <end position="44"/>
    </location>
</feature>
<dbReference type="PROSITE" id="PS51007">
    <property type="entry name" value="CYTC"/>
    <property type="match status" value="1"/>
</dbReference>
<dbReference type="InterPro" id="IPR009056">
    <property type="entry name" value="Cyt_c-like_dom"/>
</dbReference>
<evidence type="ECO:0000256" key="1">
    <source>
        <dbReference type="ARBA" id="ARBA00022617"/>
    </source>
</evidence>
<gene>
    <name evidence="8" type="ordered locus">DSY0260</name>
</gene>
<keyword evidence="6" id="KW-0812">Transmembrane</keyword>
<proteinExistence type="predicted"/>
<keyword evidence="1 4" id="KW-0349">Heme</keyword>
<organism evidence="8 9">
    <name type="scientific">Desulfitobacterium hafniense (strain Y51)</name>
    <dbReference type="NCBI Taxonomy" id="138119"/>
    <lineage>
        <taxon>Bacteria</taxon>
        <taxon>Bacillati</taxon>
        <taxon>Bacillota</taxon>
        <taxon>Clostridia</taxon>
        <taxon>Eubacteriales</taxon>
        <taxon>Desulfitobacteriaceae</taxon>
        <taxon>Desulfitobacterium</taxon>
    </lineage>
</organism>
<evidence type="ECO:0000256" key="3">
    <source>
        <dbReference type="ARBA" id="ARBA00023004"/>
    </source>
</evidence>
<keyword evidence="9" id="KW-1185">Reference proteome</keyword>
<reference evidence="8 9" key="1">
    <citation type="journal article" date="2006" name="J. Bacteriol.">
        <title>Complete genome sequence of the dehalorespiring bacterium Desulfitobacterium hafniense Y51 and comparison with Dehalococcoides ethenogenes 195.</title>
        <authorList>
            <person name="Nonaka H."/>
            <person name="Keresztes G."/>
            <person name="Shinoda Y."/>
            <person name="Ikenaga Y."/>
            <person name="Abe M."/>
            <person name="Naito K."/>
            <person name="Inatomi K."/>
            <person name="Furukawa K."/>
            <person name="Inui M."/>
            <person name="Yukawa H."/>
        </authorList>
    </citation>
    <scope>NUCLEOTIDE SEQUENCE [LARGE SCALE GENOMIC DNA]</scope>
    <source>
        <strain evidence="8 9">Y51</strain>
    </source>
</reference>
<dbReference type="eggNOG" id="COG2010">
    <property type="taxonomic scope" value="Bacteria"/>
</dbReference>
<evidence type="ECO:0000313" key="8">
    <source>
        <dbReference type="EMBL" id="BAE82049.1"/>
    </source>
</evidence>
<dbReference type="AlphaFoldDB" id="Q251J3"/>
<keyword evidence="6" id="KW-1133">Transmembrane helix</keyword>
<evidence type="ECO:0000256" key="6">
    <source>
        <dbReference type="SAM" id="Phobius"/>
    </source>
</evidence>
<keyword evidence="6" id="KW-0472">Membrane</keyword>
<keyword evidence="3 4" id="KW-0408">Iron</keyword>
<dbReference type="HOGENOM" id="CLU_1675063_0_0_9"/>
<feature type="domain" description="Cytochrome c" evidence="7">
    <location>
        <begin position="81"/>
        <end position="165"/>
    </location>
</feature>
<dbReference type="Gene3D" id="1.10.760.10">
    <property type="entry name" value="Cytochrome c-like domain"/>
    <property type="match status" value="1"/>
</dbReference>
<evidence type="ECO:0000259" key="7">
    <source>
        <dbReference type="PROSITE" id="PS51007"/>
    </source>
</evidence>
<evidence type="ECO:0000256" key="4">
    <source>
        <dbReference type="PROSITE-ProRule" id="PRU00433"/>
    </source>
</evidence>
<protein>
    <recommendedName>
        <fullName evidence="7">Cytochrome c domain-containing protein</fullName>
    </recommendedName>
</protein>
<dbReference type="InterPro" id="IPR036909">
    <property type="entry name" value="Cyt_c-like_dom_sf"/>
</dbReference>
<dbReference type="SUPFAM" id="SSF46626">
    <property type="entry name" value="Cytochrome c"/>
    <property type="match status" value="1"/>
</dbReference>
<dbReference type="GO" id="GO:0020037">
    <property type="term" value="F:heme binding"/>
    <property type="evidence" value="ECO:0007669"/>
    <property type="project" value="InterPro"/>
</dbReference>
<dbReference type="EMBL" id="AP008230">
    <property type="protein sequence ID" value="BAE82049.1"/>
    <property type="molecule type" value="Genomic_DNA"/>
</dbReference>
<feature type="region of interest" description="Disordered" evidence="5">
    <location>
        <begin position="161"/>
        <end position="187"/>
    </location>
</feature>
<dbReference type="Proteomes" id="UP000001946">
    <property type="component" value="Chromosome"/>
</dbReference>
<accession>Q251J3</accession>
<feature type="compositionally biased region" description="Polar residues" evidence="5">
    <location>
        <begin position="64"/>
        <end position="80"/>
    </location>
</feature>
<dbReference type="GO" id="GO:0009055">
    <property type="term" value="F:electron transfer activity"/>
    <property type="evidence" value="ECO:0007669"/>
    <property type="project" value="InterPro"/>
</dbReference>
<dbReference type="KEGG" id="dsy:DSY0260"/>
<sequence length="187" mass="19888">MDAFGGESMTGNGRNNPSFHLLSIFCIWLGMGFLVGITGSVIAAPHYVLPDDREAKLVYASGLQPQQSAGTQSSEPSGASGTAREGELFLKKGCTQCHEVSYYGIAGGVTGPDLTKAYGDVPDRFGKTLAEFLQEPEGTMAEMFVRMDITDDEKNQVLELLTAAGGETAQQPAGEENESTENTNNPE</sequence>
<feature type="region of interest" description="Disordered" evidence="5">
    <location>
        <begin position="64"/>
        <end position="83"/>
    </location>
</feature>
<evidence type="ECO:0000256" key="5">
    <source>
        <dbReference type="SAM" id="MobiDB-lite"/>
    </source>
</evidence>
<dbReference type="GO" id="GO:0046872">
    <property type="term" value="F:metal ion binding"/>
    <property type="evidence" value="ECO:0007669"/>
    <property type="project" value="UniProtKB-KW"/>
</dbReference>